<dbReference type="UniPathway" id="UPA00588">
    <property type="reaction ID" value="UER00659"/>
</dbReference>
<keyword evidence="2 6" id="KW-0808">Transferase</keyword>
<keyword evidence="8" id="KW-1185">Reference proteome</keyword>
<evidence type="ECO:0000313" key="8">
    <source>
        <dbReference type="Proteomes" id="UP000215914"/>
    </source>
</evidence>
<evidence type="ECO:0000256" key="6">
    <source>
        <dbReference type="RuleBase" id="RU368116"/>
    </source>
</evidence>
<evidence type="ECO:0000313" key="7">
    <source>
        <dbReference type="EMBL" id="OTG20425.1"/>
    </source>
</evidence>
<name>A0A251UAR4_HELAN</name>
<evidence type="ECO:0000256" key="5">
    <source>
        <dbReference type="ARBA" id="ARBA00022840"/>
    </source>
</evidence>
<evidence type="ECO:0000256" key="3">
    <source>
        <dbReference type="ARBA" id="ARBA00022741"/>
    </source>
</evidence>
<evidence type="ECO:0000256" key="4">
    <source>
        <dbReference type="ARBA" id="ARBA00022777"/>
    </source>
</evidence>
<dbReference type="InParanoid" id="A0A251UAR4"/>
<evidence type="ECO:0000256" key="2">
    <source>
        <dbReference type="ARBA" id="ARBA00022679"/>
    </source>
</evidence>
<comment type="cofactor">
    <cofactor evidence="6">
        <name>Mg(2+)</name>
        <dbReference type="ChEBI" id="CHEBI:18420"/>
    </cofactor>
</comment>
<gene>
    <name evidence="7" type="ORF">HannXRQ_Chr07g0192951</name>
</gene>
<accession>A0A251UAR4</accession>
<protein>
    <recommendedName>
        <fullName evidence="6">Adenosine kinase</fullName>
        <shortName evidence="6">AK</shortName>
        <ecNumber evidence="6">2.7.1.20</ecNumber>
    </recommendedName>
    <alternativeName>
        <fullName evidence="6">Adenosine 5'-phosphotransferase</fullName>
    </alternativeName>
</protein>
<dbReference type="Proteomes" id="UP000215914">
    <property type="component" value="Chromosome 7"/>
</dbReference>
<keyword evidence="6" id="KW-0660">Purine salvage</keyword>
<dbReference type="GO" id="GO:0005524">
    <property type="term" value="F:ATP binding"/>
    <property type="evidence" value="ECO:0007669"/>
    <property type="project" value="UniProtKB-UniRule"/>
</dbReference>
<dbReference type="STRING" id="4232.A0A251UAR4"/>
<dbReference type="EMBL" id="CM007896">
    <property type="protein sequence ID" value="OTG20425.1"/>
    <property type="molecule type" value="Genomic_DNA"/>
</dbReference>
<comment type="catalytic activity">
    <reaction evidence="6">
        <text>adenosine + ATP = AMP + ADP + H(+)</text>
        <dbReference type="Rhea" id="RHEA:20824"/>
        <dbReference type="ChEBI" id="CHEBI:15378"/>
        <dbReference type="ChEBI" id="CHEBI:16335"/>
        <dbReference type="ChEBI" id="CHEBI:30616"/>
        <dbReference type="ChEBI" id="CHEBI:456215"/>
        <dbReference type="ChEBI" id="CHEBI:456216"/>
        <dbReference type="EC" id="2.7.1.20"/>
    </reaction>
</comment>
<comment type="similarity">
    <text evidence="1 6">Belongs to the carbohydrate kinase PfkB family.</text>
</comment>
<keyword evidence="6" id="KW-0460">Magnesium</keyword>
<dbReference type="Gene3D" id="3.30.1110.10">
    <property type="match status" value="1"/>
</dbReference>
<organism evidence="7 8">
    <name type="scientific">Helianthus annuus</name>
    <name type="common">Common sunflower</name>
    <dbReference type="NCBI Taxonomy" id="4232"/>
    <lineage>
        <taxon>Eukaryota</taxon>
        <taxon>Viridiplantae</taxon>
        <taxon>Streptophyta</taxon>
        <taxon>Embryophyta</taxon>
        <taxon>Tracheophyta</taxon>
        <taxon>Spermatophyta</taxon>
        <taxon>Magnoliopsida</taxon>
        <taxon>eudicotyledons</taxon>
        <taxon>Gunneridae</taxon>
        <taxon>Pentapetalae</taxon>
        <taxon>asterids</taxon>
        <taxon>campanulids</taxon>
        <taxon>Asterales</taxon>
        <taxon>Asteraceae</taxon>
        <taxon>Asteroideae</taxon>
        <taxon>Heliantheae alliance</taxon>
        <taxon>Heliantheae</taxon>
        <taxon>Helianthus</taxon>
    </lineage>
</organism>
<sequence>MAGFRQMMRYRSSKRIAKVINWLRILNGFSRVSEDNTLDFIINSSLTSAKRRHHPEDNTLDFIWPLPPSIIRLRYDIKLNNAILAEDKHLPMYEEMSSKYNVEYIARGATQNSIRVAQWMLQIPGATS</sequence>
<comment type="function">
    <text evidence="6">ATP dependent phosphorylation of adenosine and other related nucleoside analogs to monophosphate derivatives.</text>
</comment>
<keyword evidence="4 6" id="KW-0418">Kinase</keyword>
<dbReference type="AlphaFoldDB" id="A0A251UAR4"/>
<reference evidence="8" key="1">
    <citation type="journal article" date="2017" name="Nature">
        <title>The sunflower genome provides insights into oil metabolism, flowering and Asterid evolution.</title>
        <authorList>
            <person name="Badouin H."/>
            <person name="Gouzy J."/>
            <person name="Grassa C.J."/>
            <person name="Murat F."/>
            <person name="Staton S.E."/>
            <person name="Cottret L."/>
            <person name="Lelandais-Briere C."/>
            <person name="Owens G.L."/>
            <person name="Carrere S."/>
            <person name="Mayjonade B."/>
            <person name="Legrand L."/>
            <person name="Gill N."/>
            <person name="Kane N.C."/>
            <person name="Bowers J.E."/>
            <person name="Hubner S."/>
            <person name="Bellec A."/>
            <person name="Berard A."/>
            <person name="Berges H."/>
            <person name="Blanchet N."/>
            <person name="Boniface M.C."/>
            <person name="Brunel D."/>
            <person name="Catrice O."/>
            <person name="Chaidir N."/>
            <person name="Claudel C."/>
            <person name="Donnadieu C."/>
            <person name="Faraut T."/>
            <person name="Fievet G."/>
            <person name="Helmstetter N."/>
            <person name="King M."/>
            <person name="Knapp S.J."/>
            <person name="Lai Z."/>
            <person name="Le Paslier M.C."/>
            <person name="Lippi Y."/>
            <person name="Lorenzon L."/>
            <person name="Mandel J.R."/>
            <person name="Marage G."/>
            <person name="Marchand G."/>
            <person name="Marquand E."/>
            <person name="Bret-Mestries E."/>
            <person name="Morien E."/>
            <person name="Nambeesan S."/>
            <person name="Nguyen T."/>
            <person name="Pegot-Espagnet P."/>
            <person name="Pouilly N."/>
            <person name="Raftis F."/>
            <person name="Sallet E."/>
            <person name="Schiex T."/>
            <person name="Thomas J."/>
            <person name="Vandecasteele C."/>
            <person name="Vares D."/>
            <person name="Vear F."/>
            <person name="Vautrin S."/>
            <person name="Crespi M."/>
            <person name="Mangin B."/>
            <person name="Burke J.M."/>
            <person name="Salse J."/>
            <person name="Munos S."/>
            <person name="Vincourt P."/>
            <person name="Rieseberg L.H."/>
            <person name="Langlade N.B."/>
        </authorList>
    </citation>
    <scope>NUCLEOTIDE SEQUENCE [LARGE SCALE GENOMIC DNA]</scope>
    <source>
        <strain evidence="8">cv. SF193</strain>
    </source>
</reference>
<dbReference type="GO" id="GO:0006166">
    <property type="term" value="P:purine ribonucleoside salvage"/>
    <property type="evidence" value="ECO:0007669"/>
    <property type="project" value="UniProtKB-KW"/>
</dbReference>
<dbReference type="PANTHER" id="PTHR45769">
    <property type="entry name" value="ADENOSINE KINASE"/>
    <property type="match status" value="1"/>
</dbReference>
<keyword evidence="3 6" id="KW-0547">Nucleotide-binding</keyword>
<evidence type="ECO:0000256" key="1">
    <source>
        <dbReference type="ARBA" id="ARBA00010688"/>
    </source>
</evidence>
<dbReference type="GO" id="GO:0004001">
    <property type="term" value="F:adenosine kinase activity"/>
    <property type="evidence" value="ECO:0007669"/>
    <property type="project" value="UniProtKB-UniRule"/>
</dbReference>
<dbReference type="InterPro" id="IPR001805">
    <property type="entry name" value="Adenokinase"/>
</dbReference>
<keyword evidence="5 6" id="KW-0067">ATP-binding</keyword>
<comment type="pathway">
    <text evidence="6">Purine metabolism; AMP biosynthesis via salvage pathway; AMP from adenosine: step 1/1.</text>
</comment>
<dbReference type="EC" id="2.7.1.20" evidence="6"/>
<proteinExistence type="inferred from homology"/>
<dbReference type="PANTHER" id="PTHR45769:SF3">
    <property type="entry name" value="ADENOSINE KINASE"/>
    <property type="match status" value="1"/>
</dbReference>
<dbReference type="GO" id="GO:0044209">
    <property type="term" value="P:AMP salvage"/>
    <property type="evidence" value="ECO:0007669"/>
    <property type="project" value="UniProtKB-UniRule"/>
</dbReference>